<dbReference type="GO" id="GO:0016746">
    <property type="term" value="F:acyltransferase activity"/>
    <property type="evidence" value="ECO:0007669"/>
    <property type="project" value="UniProtKB-KW"/>
</dbReference>
<dbReference type="STRING" id="768670.Calni_0212"/>
<protein>
    <submittedName>
        <fullName evidence="2">Nitrilase/cyanide hydratase and apolipoprotein N-acyltransferase</fullName>
    </submittedName>
</protein>
<dbReference type="HOGENOM" id="CLU_030130_3_1_0"/>
<dbReference type="PANTHER" id="PTHR23088:SF27">
    <property type="entry name" value="DEAMINATED GLUTATHIONE AMIDASE"/>
    <property type="match status" value="1"/>
</dbReference>
<reference key="1">
    <citation type="submission" date="2010-11" db="EMBL/GenBank/DDBJ databases">
        <title>The complete genome of chromosome of Calditerrivibrio nitroreducens DSM 19672.</title>
        <authorList>
            <consortium name="US DOE Joint Genome Institute (JGI-PGF)"/>
            <person name="Lucas S."/>
            <person name="Copeland A."/>
            <person name="Lapidus A."/>
            <person name="Bruce D."/>
            <person name="Goodwin L."/>
            <person name="Pitluck S."/>
            <person name="Kyrpides N."/>
            <person name="Mavromatis K."/>
            <person name="Ivanova N."/>
            <person name="Mikhailova N."/>
            <person name="Zeytun A."/>
            <person name="Brettin T."/>
            <person name="Detter J.C."/>
            <person name="Tapia R."/>
            <person name="Han C."/>
            <person name="Land M."/>
            <person name="Hauser L."/>
            <person name="Markowitz V."/>
            <person name="Cheng J.-F."/>
            <person name="Hugenholtz P."/>
            <person name="Woyke T."/>
            <person name="Wu D."/>
            <person name="Spring S."/>
            <person name="Schroeder M."/>
            <person name="Brambilla E."/>
            <person name="Klenk H.-P."/>
            <person name="Eisen J.A."/>
        </authorList>
    </citation>
    <scope>NUCLEOTIDE SEQUENCE [LARGE SCALE GENOMIC DNA]</scope>
    <source>
        <strain>DSM 19672</strain>
    </source>
</reference>
<proteinExistence type="predicted"/>
<dbReference type="InterPro" id="IPR036526">
    <property type="entry name" value="C-N_Hydrolase_sf"/>
</dbReference>
<gene>
    <name evidence="2" type="ordered locus">Calni_0212</name>
</gene>
<dbReference type="Pfam" id="PF00795">
    <property type="entry name" value="CN_hydrolase"/>
    <property type="match status" value="1"/>
</dbReference>
<reference evidence="2 3" key="2">
    <citation type="journal article" date="2011" name="Stand. Genomic Sci.">
        <title>Complete genome sequence of Calditerrivibrio nitroreducens type strain (Yu37-1).</title>
        <authorList>
            <person name="Pitluck S."/>
            <person name="Sikorski J."/>
            <person name="Zeytun A."/>
            <person name="Lapidus A."/>
            <person name="Nolan M."/>
            <person name="Lucas S."/>
            <person name="Hammon N."/>
            <person name="Deshpande S."/>
            <person name="Cheng J.F."/>
            <person name="Tapia R."/>
            <person name="Han C."/>
            <person name="Goodwin L."/>
            <person name="Liolios K."/>
            <person name="Pagani I."/>
            <person name="Ivanova N."/>
            <person name="Mavromatis K."/>
            <person name="Pati A."/>
            <person name="Chen A."/>
            <person name="Palaniappan K."/>
            <person name="Hauser L."/>
            <person name="Chang Y.J."/>
            <person name="Jeffries C.D."/>
            <person name="Detter J.C."/>
            <person name="Brambilla E."/>
            <person name="Djao O.D."/>
            <person name="Rohde M."/>
            <person name="Spring S."/>
            <person name="Goker M."/>
            <person name="Woyke T."/>
            <person name="Bristow J."/>
            <person name="Eisen J.A."/>
            <person name="Markowitz V."/>
            <person name="Hugenholtz P."/>
            <person name="Kyrpides N.C."/>
            <person name="Klenk H.P."/>
            <person name="Land M."/>
        </authorList>
    </citation>
    <scope>NUCLEOTIDE SEQUENCE [LARGE SCALE GENOMIC DNA]</scope>
    <source>
        <strain evidence="3">DSM 19672 / NBRC 101217 / Yu37-1</strain>
    </source>
</reference>
<dbReference type="InterPro" id="IPR003010">
    <property type="entry name" value="C-N_Hydrolase"/>
</dbReference>
<dbReference type="Gene3D" id="3.60.110.10">
    <property type="entry name" value="Carbon-nitrogen hydrolase"/>
    <property type="match status" value="1"/>
</dbReference>
<accession>E4TJ89</accession>
<organism evidence="2 3">
    <name type="scientific">Calditerrivibrio nitroreducens (strain DSM 19672 / NBRC 101217 / Yu37-1)</name>
    <dbReference type="NCBI Taxonomy" id="768670"/>
    <lineage>
        <taxon>Bacteria</taxon>
        <taxon>Pseudomonadati</taxon>
        <taxon>Deferribacterota</taxon>
        <taxon>Deferribacteres</taxon>
        <taxon>Deferribacterales</taxon>
        <taxon>Calditerrivibrionaceae</taxon>
    </lineage>
</organism>
<dbReference type="RefSeq" id="WP_013450342.1">
    <property type="nucleotide sequence ID" value="NC_014758.1"/>
</dbReference>
<keyword evidence="3" id="KW-1185">Reference proteome</keyword>
<dbReference type="EMBL" id="CP002347">
    <property type="protein sequence ID" value="ADR18125.1"/>
    <property type="molecule type" value="Genomic_DNA"/>
</dbReference>
<sequence>MVVNMKVACIQNTIYTGDIPSNTNDFISRIVSCNADVIVLPEMWFCGFDYQNLKSYAKETSGIIDILKSNGKGKIIVSSMPEIEGEDLYNTVYVVGENRILAKYRKQFLFSPQREDEYFKASDNDITVFEYKGVVFAVATCYEIRFPEIFRIGAYKGAEVFLVPAIWPAAKSSHWLTLLKARAIENQAFVVGCSSSSVVRGEKVLKCGYSAAYDPWGEQLFALGEESSMTSAELDISKISAVREQIPSLRDATKKFNIVKL</sequence>
<keyword evidence="2" id="KW-0449">Lipoprotein</keyword>
<keyword evidence="2" id="KW-0012">Acyltransferase</keyword>
<evidence type="ECO:0000313" key="2">
    <source>
        <dbReference type="EMBL" id="ADR18125.1"/>
    </source>
</evidence>
<dbReference type="OrthoDB" id="9811121at2"/>
<evidence type="ECO:0000313" key="3">
    <source>
        <dbReference type="Proteomes" id="UP000007039"/>
    </source>
</evidence>
<dbReference type="SUPFAM" id="SSF56317">
    <property type="entry name" value="Carbon-nitrogen hydrolase"/>
    <property type="match status" value="1"/>
</dbReference>
<dbReference type="PANTHER" id="PTHR23088">
    <property type="entry name" value="NITRILASE-RELATED"/>
    <property type="match status" value="1"/>
</dbReference>
<dbReference type="eggNOG" id="COG0388">
    <property type="taxonomic scope" value="Bacteria"/>
</dbReference>
<name>E4TJ89_CALNY</name>
<evidence type="ECO:0000259" key="1">
    <source>
        <dbReference type="PROSITE" id="PS50263"/>
    </source>
</evidence>
<dbReference type="PROSITE" id="PS50263">
    <property type="entry name" value="CN_HYDROLASE"/>
    <property type="match status" value="1"/>
</dbReference>
<dbReference type="KEGG" id="cni:Calni_0212"/>
<dbReference type="Proteomes" id="UP000007039">
    <property type="component" value="Chromosome"/>
</dbReference>
<feature type="domain" description="CN hydrolase" evidence="1">
    <location>
        <begin position="5"/>
        <end position="236"/>
    </location>
</feature>
<dbReference type="AlphaFoldDB" id="E4TJ89"/>
<keyword evidence="2" id="KW-0808">Transferase</keyword>